<sequence>MYIYSLDFGKCCKSRPDTEADQSAKQHSGLQSEILPDSVKDIEAHLNLKKELKIKTIYKDLDMEENMTSQQAFDEAILLLTNPFCKADIIDSTPELNMADSQICSNNITQSTQSIFPEDENANDG</sequence>
<dbReference type="Proteomes" id="UP000887565">
    <property type="component" value="Unplaced"/>
</dbReference>
<dbReference type="WBParaSite" id="nRc.2.0.1.t47968-RA">
    <property type="protein sequence ID" value="nRc.2.0.1.t47968-RA"/>
    <property type="gene ID" value="nRc.2.0.1.g47968"/>
</dbReference>
<organism evidence="1 2">
    <name type="scientific">Romanomermis culicivorax</name>
    <name type="common">Nematode worm</name>
    <dbReference type="NCBI Taxonomy" id="13658"/>
    <lineage>
        <taxon>Eukaryota</taxon>
        <taxon>Metazoa</taxon>
        <taxon>Ecdysozoa</taxon>
        <taxon>Nematoda</taxon>
        <taxon>Enoplea</taxon>
        <taxon>Dorylaimia</taxon>
        <taxon>Mermithida</taxon>
        <taxon>Mermithoidea</taxon>
        <taxon>Mermithidae</taxon>
        <taxon>Romanomermis</taxon>
    </lineage>
</organism>
<name>A0A915LC99_ROMCU</name>
<protein>
    <submittedName>
        <fullName evidence="2">Uncharacterized protein</fullName>
    </submittedName>
</protein>
<keyword evidence="1" id="KW-1185">Reference proteome</keyword>
<dbReference type="AlphaFoldDB" id="A0A915LC99"/>
<evidence type="ECO:0000313" key="1">
    <source>
        <dbReference type="Proteomes" id="UP000887565"/>
    </source>
</evidence>
<evidence type="ECO:0000313" key="2">
    <source>
        <dbReference type="WBParaSite" id="nRc.2.0.1.t47968-RA"/>
    </source>
</evidence>
<proteinExistence type="predicted"/>
<accession>A0A915LC99</accession>
<reference evidence="2" key="1">
    <citation type="submission" date="2022-11" db="UniProtKB">
        <authorList>
            <consortium name="WormBaseParasite"/>
        </authorList>
    </citation>
    <scope>IDENTIFICATION</scope>
</reference>